<dbReference type="InterPro" id="IPR002848">
    <property type="entry name" value="Translin_fam"/>
</dbReference>
<evidence type="ECO:0000256" key="5">
    <source>
        <dbReference type="ARBA" id="ARBA00023242"/>
    </source>
</evidence>
<evidence type="ECO:0000256" key="6">
    <source>
        <dbReference type="SAM" id="MobiDB-lite"/>
    </source>
</evidence>
<evidence type="ECO:0000313" key="8">
    <source>
        <dbReference type="Proteomes" id="UP000276215"/>
    </source>
</evidence>
<dbReference type="Gene3D" id="1.20.58.200">
    <property type="entry name" value="Translin, domain 2"/>
    <property type="match status" value="1"/>
</dbReference>
<feature type="region of interest" description="Disordered" evidence="6">
    <location>
        <begin position="254"/>
        <end position="275"/>
    </location>
</feature>
<dbReference type="Proteomes" id="UP000276215">
    <property type="component" value="Unassembled WGS sequence"/>
</dbReference>
<evidence type="ECO:0000256" key="3">
    <source>
        <dbReference type="ARBA" id="ARBA00005902"/>
    </source>
</evidence>
<dbReference type="GO" id="GO:0043565">
    <property type="term" value="F:sequence-specific DNA binding"/>
    <property type="evidence" value="ECO:0007669"/>
    <property type="project" value="InterPro"/>
</dbReference>
<protein>
    <submittedName>
        <fullName evidence="7">Translin</fullName>
    </submittedName>
</protein>
<keyword evidence="5" id="KW-0539">Nucleus</keyword>
<dbReference type="Gene3D" id="1.20.58.190">
    <property type="entry name" value="Translin, domain 1"/>
    <property type="match status" value="1"/>
</dbReference>
<gene>
    <name evidence="7" type="ORF">L873DRAFT_1129694</name>
</gene>
<evidence type="ECO:0000256" key="2">
    <source>
        <dbReference type="ARBA" id="ARBA00004496"/>
    </source>
</evidence>
<dbReference type="GO" id="GO:0005737">
    <property type="term" value="C:cytoplasm"/>
    <property type="evidence" value="ECO:0007669"/>
    <property type="project" value="UniProtKB-SubCell"/>
</dbReference>
<dbReference type="InterPro" id="IPR036081">
    <property type="entry name" value="Translin_sf"/>
</dbReference>
<evidence type="ECO:0000256" key="1">
    <source>
        <dbReference type="ARBA" id="ARBA00004123"/>
    </source>
</evidence>
<dbReference type="AlphaFoldDB" id="A0A3N4JJC0"/>
<accession>A0A3N4JJC0</accession>
<dbReference type="STRING" id="1336337.A0A3N4JJC0"/>
<comment type="subcellular location">
    <subcellularLocation>
        <location evidence="2">Cytoplasm</location>
    </subcellularLocation>
    <subcellularLocation>
        <location evidence="1">Nucleus</location>
    </subcellularLocation>
</comment>
<evidence type="ECO:0000256" key="4">
    <source>
        <dbReference type="ARBA" id="ARBA00022490"/>
    </source>
</evidence>
<comment type="similarity">
    <text evidence="3">Belongs to the translin family.</text>
</comment>
<keyword evidence="4" id="KW-0963">Cytoplasm</keyword>
<name>A0A3N4JJC0_9PEZI</name>
<feature type="region of interest" description="Disordered" evidence="6">
    <location>
        <begin position="1"/>
        <end position="24"/>
    </location>
</feature>
<dbReference type="EMBL" id="ML120405">
    <property type="protein sequence ID" value="RPA97367.1"/>
    <property type="molecule type" value="Genomic_DNA"/>
</dbReference>
<feature type="compositionally biased region" description="Polar residues" evidence="6">
    <location>
        <begin position="1"/>
        <end position="10"/>
    </location>
</feature>
<proteinExistence type="inferred from homology"/>
<dbReference type="PANTHER" id="PTHR10741">
    <property type="entry name" value="TRANSLIN AND TRANSLIN ASSOCIATED PROTEIN X"/>
    <property type="match status" value="1"/>
</dbReference>
<organism evidence="7 8">
    <name type="scientific">Choiromyces venosus 120613-1</name>
    <dbReference type="NCBI Taxonomy" id="1336337"/>
    <lineage>
        <taxon>Eukaryota</taxon>
        <taxon>Fungi</taxon>
        <taxon>Dikarya</taxon>
        <taxon>Ascomycota</taxon>
        <taxon>Pezizomycotina</taxon>
        <taxon>Pezizomycetes</taxon>
        <taxon>Pezizales</taxon>
        <taxon>Tuberaceae</taxon>
        <taxon>Choiromyces</taxon>
    </lineage>
</organism>
<dbReference type="GO" id="GO:0005634">
    <property type="term" value="C:nucleus"/>
    <property type="evidence" value="ECO:0007669"/>
    <property type="project" value="UniProtKB-SubCell"/>
</dbReference>
<dbReference type="OrthoDB" id="31005at2759"/>
<evidence type="ECO:0000313" key="7">
    <source>
        <dbReference type="EMBL" id="RPA97367.1"/>
    </source>
</evidence>
<dbReference type="SUPFAM" id="SSF74784">
    <property type="entry name" value="Translin"/>
    <property type="match status" value="1"/>
</dbReference>
<reference evidence="7 8" key="1">
    <citation type="journal article" date="2018" name="Nat. Ecol. Evol.">
        <title>Pezizomycetes genomes reveal the molecular basis of ectomycorrhizal truffle lifestyle.</title>
        <authorList>
            <person name="Murat C."/>
            <person name="Payen T."/>
            <person name="Noel B."/>
            <person name="Kuo A."/>
            <person name="Morin E."/>
            <person name="Chen J."/>
            <person name="Kohler A."/>
            <person name="Krizsan K."/>
            <person name="Balestrini R."/>
            <person name="Da Silva C."/>
            <person name="Montanini B."/>
            <person name="Hainaut M."/>
            <person name="Levati E."/>
            <person name="Barry K.W."/>
            <person name="Belfiori B."/>
            <person name="Cichocki N."/>
            <person name="Clum A."/>
            <person name="Dockter R.B."/>
            <person name="Fauchery L."/>
            <person name="Guy J."/>
            <person name="Iotti M."/>
            <person name="Le Tacon F."/>
            <person name="Lindquist E.A."/>
            <person name="Lipzen A."/>
            <person name="Malagnac F."/>
            <person name="Mello A."/>
            <person name="Molinier V."/>
            <person name="Miyauchi S."/>
            <person name="Poulain J."/>
            <person name="Riccioni C."/>
            <person name="Rubini A."/>
            <person name="Sitrit Y."/>
            <person name="Splivallo R."/>
            <person name="Traeger S."/>
            <person name="Wang M."/>
            <person name="Zifcakova L."/>
            <person name="Wipf D."/>
            <person name="Zambonelli A."/>
            <person name="Paolocci F."/>
            <person name="Nowrousian M."/>
            <person name="Ottonello S."/>
            <person name="Baldrian P."/>
            <person name="Spatafora J.W."/>
            <person name="Henrissat B."/>
            <person name="Nagy L.G."/>
            <person name="Aury J.M."/>
            <person name="Wincker P."/>
            <person name="Grigoriev I.V."/>
            <person name="Bonfante P."/>
            <person name="Martin F.M."/>
        </authorList>
    </citation>
    <scope>NUCLEOTIDE SEQUENCE [LARGE SCALE GENOMIC DNA]</scope>
    <source>
        <strain evidence="7 8">120613-1</strain>
    </source>
</reference>
<dbReference type="Pfam" id="PF01997">
    <property type="entry name" value="Translin"/>
    <property type="match status" value="1"/>
</dbReference>
<dbReference type="InterPro" id="IPR016068">
    <property type="entry name" value="Translin_N"/>
</dbReference>
<dbReference type="CDD" id="cd14820">
    <property type="entry name" value="TRAX"/>
    <property type="match status" value="1"/>
</dbReference>
<dbReference type="InterPro" id="IPR016069">
    <property type="entry name" value="Translin_C"/>
</dbReference>
<sequence length="275" mass="30836">MATSQRSQEPQRPKKGLTQEQQNNPYMSMFNHFRDELDEHHDRRERVIKASRDITALSKKMIFTLQRARDPFSPLPASLNKEYEMRFKQIQEIISCVSPDLQDISTYRYARQITGGIQEYTEAIAFHYYLATGKLIPLSAVQESVKSLIEITPGDYILGIFDLVGEMMRFSITMIATRGDADKDEKVAKALRDLRELRLEFEGLDTSTTLGGESGLLGKEVHKKLGVMKTCVEKVEAAVCGVIVRGSERPKGWIPDLTGATGGGGGTMDRVDEGE</sequence>
<keyword evidence="8" id="KW-1185">Reference proteome</keyword>